<proteinExistence type="predicted"/>
<reference evidence="3" key="1">
    <citation type="submission" date="2016-06" db="UniProtKB">
        <authorList>
            <consortium name="WormBaseParasite"/>
        </authorList>
    </citation>
    <scope>IDENTIFICATION</scope>
</reference>
<dbReference type="WBParaSite" id="GPUH_0001574201-mRNA-1">
    <property type="protein sequence ID" value="GPUH_0001574201-mRNA-1"/>
    <property type="gene ID" value="GPUH_0001574201"/>
</dbReference>
<gene>
    <name evidence="1" type="ORF">GPUH_LOCUS15720</name>
</gene>
<accession>A0A183E429</accession>
<dbReference type="OrthoDB" id="5805552at2759"/>
<dbReference type="Proteomes" id="UP000271098">
    <property type="component" value="Unassembled WGS sequence"/>
</dbReference>
<evidence type="ECO:0000313" key="2">
    <source>
        <dbReference type="Proteomes" id="UP000271098"/>
    </source>
</evidence>
<evidence type="ECO:0000313" key="3">
    <source>
        <dbReference type="WBParaSite" id="GPUH_0001574201-mRNA-1"/>
    </source>
</evidence>
<reference evidence="1 2" key="2">
    <citation type="submission" date="2018-11" db="EMBL/GenBank/DDBJ databases">
        <authorList>
            <consortium name="Pathogen Informatics"/>
        </authorList>
    </citation>
    <scope>NUCLEOTIDE SEQUENCE [LARGE SCALE GENOMIC DNA]</scope>
</reference>
<sequence length="324" mass="35991">MAARIPAPVSTSNTPANLCLYQHYPKSQLVTTVALKPQHIISSTDTTGSNNNDCPLALPLPPSVRQEPSSLPAILSKIEKFASSLKLIQDDEHRSSSFSSSSSLGTLSSIQSLNDVISAQQIFEKKRAAIVFFFVVVVQADEQVDPLLLADIHERLLEEQEELRSFLVSDSFAGDFSGLVDEFTSLSKGYEEAIKRVEHLMSQIKAVRENWNDWAETQHNMQIIMLGIENELAQLRKGGDNSEVHLQQISSELELCQERMNRLETVCNYLTANLASLQHNDATNASTIDFASELALYSNALVQLRARLVGFVFLRSSLSIHFLV</sequence>
<evidence type="ECO:0000313" key="1">
    <source>
        <dbReference type="EMBL" id="VDN26534.1"/>
    </source>
</evidence>
<organism evidence="3">
    <name type="scientific">Gongylonema pulchrum</name>
    <dbReference type="NCBI Taxonomy" id="637853"/>
    <lineage>
        <taxon>Eukaryota</taxon>
        <taxon>Metazoa</taxon>
        <taxon>Ecdysozoa</taxon>
        <taxon>Nematoda</taxon>
        <taxon>Chromadorea</taxon>
        <taxon>Rhabditida</taxon>
        <taxon>Spirurina</taxon>
        <taxon>Spiruromorpha</taxon>
        <taxon>Spiruroidea</taxon>
        <taxon>Gongylonematidae</taxon>
        <taxon>Gongylonema</taxon>
    </lineage>
</organism>
<dbReference type="EMBL" id="UYRT01082822">
    <property type="protein sequence ID" value="VDN26534.1"/>
    <property type="molecule type" value="Genomic_DNA"/>
</dbReference>
<name>A0A183E429_9BILA</name>
<dbReference type="AlphaFoldDB" id="A0A183E429"/>
<protein>
    <submittedName>
        <fullName evidence="3">Nsp1_C domain-containing protein</fullName>
    </submittedName>
</protein>
<keyword evidence="2" id="KW-1185">Reference proteome</keyword>